<feature type="transmembrane region" description="Helical" evidence="1">
    <location>
        <begin position="103"/>
        <end position="123"/>
    </location>
</feature>
<evidence type="ECO:0000313" key="3">
    <source>
        <dbReference type="Proteomes" id="UP000321617"/>
    </source>
</evidence>
<dbReference type="Pfam" id="PF10067">
    <property type="entry name" value="DUF2306"/>
    <property type="match status" value="1"/>
</dbReference>
<sequence>MTRATLTPQGPPPVTVEPPARTPWWRRPWIVPLWALCGAFLLWRTPACLGFTPEASLVVLRSHTHYLLLSAHVVMGTVTMVCCCLQVWPWLRTTRPAVHRLTGRIYVIVVVPAALLALVSSVLQDVPVPGRIGNATLAVLWLVTTLAGYRAARRRRFAEHRRWMLRSFALCFSIVVNRLWTGVLVAALQPALEGYYGGDAQALFVDAGVAGIWISWVVNLLVVEWWIERGSRVRRAVAR</sequence>
<accession>A0A562V9X2</accession>
<evidence type="ECO:0000256" key="1">
    <source>
        <dbReference type="SAM" id="Phobius"/>
    </source>
</evidence>
<protein>
    <submittedName>
        <fullName evidence="2">Putative membrane protein DUF2306</fullName>
    </submittedName>
</protein>
<feature type="transmembrane region" description="Helical" evidence="1">
    <location>
        <begin position="66"/>
        <end position="91"/>
    </location>
</feature>
<feature type="transmembrane region" description="Helical" evidence="1">
    <location>
        <begin position="29"/>
        <end position="46"/>
    </location>
</feature>
<dbReference type="InterPro" id="IPR018750">
    <property type="entry name" value="DUF2306_membrane"/>
</dbReference>
<dbReference type="AlphaFoldDB" id="A0A562V9X2"/>
<feature type="transmembrane region" description="Helical" evidence="1">
    <location>
        <begin position="135"/>
        <end position="152"/>
    </location>
</feature>
<comment type="caution">
    <text evidence="2">The sequence shown here is derived from an EMBL/GenBank/DDBJ whole genome shotgun (WGS) entry which is preliminary data.</text>
</comment>
<keyword evidence="1" id="KW-1133">Transmembrane helix</keyword>
<dbReference type="RefSeq" id="WP_244615636.1">
    <property type="nucleotide sequence ID" value="NZ_BAABIJ010000001.1"/>
</dbReference>
<dbReference type="EMBL" id="VLLL01000005">
    <property type="protein sequence ID" value="TWJ14662.1"/>
    <property type="molecule type" value="Genomic_DNA"/>
</dbReference>
<organism evidence="2 3">
    <name type="scientific">Stackebrandtia albiflava</name>
    <dbReference type="NCBI Taxonomy" id="406432"/>
    <lineage>
        <taxon>Bacteria</taxon>
        <taxon>Bacillati</taxon>
        <taxon>Actinomycetota</taxon>
        <taxon>Actinomycetes</taxon>
        <taxon>Glycomycetales</taxon>
        <taxon>Glycomycetaceae</taxon>
        <taxon>Stackebrandtia</taxon>
    </lineage>
</organism>
<feature type="transmembrane region" description="Helical" evidence="1">
    <location>
        <begin position="207"/>
        <end position="227"/>
    </location>
</feature>
<evidence type="ECO:0000313" key="2">
    <source>
        <dbReference type="EMBL" id="TWJ14662.1"/>
    </source>
</evidence>
<dbReference type="Proteomes" id="UP000321617">
    <property type="component" value="Unassembled WGS sequence"/>
</dbReference>
<name>A0A562V9X2_9ACTN</name>
<gene>
    <name evidence="2" type="ORF">LX16_0349</name>
</gene>
<feature type="transmembrane region" description="Helical" evidence="1">
    <location>
        <begin position="164"/>
        <end position="187"/>
    </location>
</feature>
<keyword evidence="1" id="KW-0472">Membrane</keyword>
<keyword evidence="1" id="KW-0812">Transmembrane</keyword>
<proteinExistence type="predicted"/>
<reference evidence="2 3" key="1">
    <citation type="journal article" date="2013" name="Stand. Genomic Sci.">
        <title>Genomic Encyclopedia of Type Strains, Phase I: The one thousand microbial genomes (KMG-I) project.</title>
        <authorList>
            <person name="Kyrpides N.C."/>
            <person name="Woyke T."/>
            <person name="Eisen J.A."/>
            <person name="Garrity G."/>
            <person name="Lilburn T.G."/>
            <person name="Beck B.J."/>
            <person name="Whitman W.B."/>
            <person name="Hugenholtz P."/>
            <person name="Klenk H.P."/>
        </authorList>
    </citation>
    <scope>NUCLEOTIDE SEQUENCE [LARGE SCALE GENOMIC DNA]</scope>
    <source>
        <strain evidence="2 3">DSM 45044</strain>
    </source>
</reference>
<keyword evidence="3" id="KW-1185">Reference proteome</keyword>